<dbReference type="Pfam" id="PF00107">
    <property type="entry name" value="ADH_zinc_N"/>
    <property type="match status" value="1"/>
</dbReference>
<name>A0ABW7FJP4_9BURK</name>
<dbReference type="Gene3D" id="3.40.50.720">
    <property type="entry name" value="NAD(P)-binding Rossmann-like Domain"/>
    <property type="match status" value="1"/>
</dbReference>
<dbReference type="PANTHER" id="PTHR45033">
    <property type="match status" value="1"/>
</dbReference>
<proteinExistence type="predicted"/>
<evidence type="ECO:0000313" key="2">
    <source>
        <dbReference type="EMBL" id="MFG6441565.1"/>
    </source>
</evidence>
<evidence type="ECO:0000313" key="3">
    <source>
        <dbReference type="Proteomes" id="UP001606301"/>
    </source>
</evidence>
<protein>
    <submittedName>
        <fullName evidence="2">NAD(P)-dependent alcohol dehydrogenase</fullName>
        <ecNumber evidence="2">1.1.1.-</ecNumber>
    </submittedName>
</protein>
<dbReference type="InterPro" id="IPR020843">
    <property type="entry name" value="ER"/>
</dbReference>
<dbReference type="Proteomes" id="UP001606301">
    <property type="component" value="Unassembled WGS sequence"/>
</dbReference>
<keyword evidence="3" id="KW-1185">Reference proteome</keyword>
<dbReference type="PANTHER" id="PTHR45033:SF2">
    <property type="entry name" value="ZINC-TYPE ALCOHOL DEHYDROGENASE-LIKE PROTEIN C1773.06C"/>
    <property type="match status" value="1"/>
</dbReference>
<evidence type="ECO:0000259" key="1">
    <source>
        <dbReference type="SMART" id="SM00829"/>
    </source>
</evidence>
<dbReference type="InterPro" id="IPR052711">
    <property type="entry name" value="Zinc_ADH-like"/>
</dbReference>
<keyword evidence="2" id="KW-0560">Oxidoreductase</keyword>
<accession>A0ABW7FJP4</accession>
<dbReference type="InterPro" id="IPR013154">
    <property type="entry name" value="ADH-like_N"/>
</dbReference>
<dbReference type="GO" id="GO:0016491">
    <property type="term" value="F:oxidoreductase activity"/>
    <property type="evidence" value="ECO:0007669"/>
    <property type="project" value="UniProtKB-KW"/>
</dbReference>
<dbReference type="SUPFAM" id="SSF50129">
    <property type="entry name" value="GroES-like"/>
    <property type="match status" value="1"/>
</dbReference>
<dbReference type="Gene3D" id="3.90.180.10">
    <property type="entry name" value="Medium-chain alcohol dehydrogenases, catalytic domain"/>
    <property type="match status" value="1"/>
</dbReference>
<organism evidence="2 3">
    <name type="scientific">Pelomonas margarita</name>
    <dbReference type="NCBI Taxonomy" id="3299031"/>
    <lineage>
        <taxon>Bacteria</taxon>
        <taxon>Pseudomonadati</taxon>
        <taxon>Pseudomonadota</taxon>
        <taxon>Betaproteobacteria</taxon>
        <taxon>Burkholderiales</taxon>
        <taxon>Sphaerotilaceae</taxon>
        <taxon>Roseateles</taxon>
    </lineage>
</organism>
<dbReference type="EMBL" id="JBIGHW010000006">
    <property type="protein sequence ID" value="MFG6441565.1"/>
    <property type="molecule type" value="Genomic_DNA"/>
</dbReference>
<comment type="caution">
    <text evidence="2">The sequence shown here is derived from an EMBL/GenBank/DDBJ whole genome shotgun (WGS) entry which is preliminary data.</text>
</comment>
<dbReference type="CDD" id="cd08276">
    <property type="entry name" value="MDR7"/>
    <property type="match status" value="1"/>
</dbReference>
<dbReference type="EC" id="1.1.1.-" evidence="2"/>
<dbReference type="InterPro" id="IPR036291">
    <property type="entry name" value="NAD(P)-bd_dom_sf"/>
</dbReference>
<sequence length="344" mass="36107">MKVYEIGTQQGLSSLRAAERPALQPGPGQVVLRVRAVCLNHRDLLMLQGTYGPRRPETRIPVSDGVGEVISLGDGVQGLSLGERVTCPHFATWLDGEFHPRWFAEDLGISRDGWLAEQIVVPADALVKVPDSMTDTQAAALPAAALTAWNALVEVGRIKAGDLVLALGTGGVAMLALQLAKLHGARVAITSSSDDKLATARELGADFTINYRSHPDWAAELLRQTGGDGADIVAETGGLATLATSIAAAAPNGRLALIGALAASPADGALQLQNLFGIVGKNLTLRGITAGNRRMLQAMVRAVAAAGMKPLIDREFAFDDAAAAYAHLKTGSHLGKVLLRVHQY</sequence>
<feature type="domain" description="Enoyl reductase (ER)" evidence="1">
    <location>
        <begin position="11"/>
        <end position="339"/>
    </location>
</feature>
<dbReference type="InterPro" id="IPR011032">
    <property type="entry name" value="GroES-like_sf"/>
</dbReference>
<dbReference type="SMART" id="SM00829">
    <property type="entry name" value="PKS_ER"/>
    <property type="match status" value="1"/>
</dbReference>
<gene>
    <name evidence="2" type="ORF">ACG0Z3_12840</name>
</gene>
<dbReference type="Pfam" id="PF08240">
    <property type="entry name" value="ADH_N"/>
    <property type="match status" value="1"/>
</dbReference>
<reference evidence="2 3" key="1">
    <citation type="submission" date="2024-08" db="EMBL/GenBank/DDBJ databases">
        <authorList>
            <person name="Lu H."/>
        </authorList>
    </citation>
    <scope>NUCLEOTIDE SEQUENCE [LARGE SCALE GENOMIC DNA]</scope>
    <source>
        <strain evidence="2 3">LKC17W</strain>
    </source>
</reference>
<dbReference type="InterPro" id="IPR013149">
    <property type="entry name" value="ADH-like_C"/>
</dbReference>
<dbReference type="SUPFAM" id="SSF51735">
    <property type="entry name" value="NAD(P)-binding Rossmann-fold domains"/>
    <property type="match status" value="1"/>
</dbReference>